<comment type="caution">
    <text evidence="3">The sequence shown here is derived from an EMBL/GenBank/DDBJ whole genome shotgun (WGS) entry which is preliminary data.</text>
</comment>
<feature type="domain" description="Reverse transcriptase" evidence="1">
    <location>
        <begin position="166"/>
        <end position="250"/>
    </location>
</feature>
<evidence type="ECO:0000313" key="3">
    <source>
        <dbReference type="EMBL" id="GKV50435.1"/>
    </source>
</evidence>
<evidence type="ECO:0000259" key="1">
    <source>
        <dbReference type="Pfam" id="PF00078"/>
    </source>
</evidence>
<dbReference type="CDD" id="cd01650">
    <property type="entry name" value="RT_nLTR_like"/>
    <property type="match status" value="1"/>
</dbReference>
<gene>
    <name evidence="3" type="ORF">SLEP1_g57138</name>
</gene>
<feature type="domain" description="Reverse transcriptase zinc-binding" evidence="2">
    <location>
        <begin position="549"/>
        <end position="639"/>
    </location>
</feature>
<evidence type="ECO:0008006" key="5">
    <source>
        <dbReference type="Google" id="ProtNLM"/>
    </source>
</evidence>
<dbReference type="EMBL" id="BPVZ01000367">
    <property type="protein sequence ID" value="GKV50435.1"/>
    <property type="molecule type" value="Genomic_DNA"/>
</dbReference>
<protein>
    <recommendedName>
        <fullName evidence="5">Reverse transcriptase domain-containing protein</fullName>
    </recommendedName>
</protein>
<dbReference type="AlphaFoldDB" id="A0AAV5MKT9"/>
<dbReference type="PANTHER" id="PTHR31635:SF196">
    <property type="entry name" value="REVERSE TRANSCRIPTASE DOMAIN-CONTAINING PROTEIN-RELATED"/>
    <property type="match status" value="1"/>
</dbReference>
<dbReference type="Pfam" id="PF13966">
    <property type="entry name" value="zf-RVT"/>
    <property type="match status" value="1"/>
</dbReference>
<dbReference type="Proteomes" id="UP001054252">
    <property type="component" value="Unassembled WGS sequence"/>
</dbReference>
<accession>A0AAV5MKT9</accession>
<dbReference type="InterPro" id="IPR026960">
    <property type="entry name" value="RVT-Znf"/>
</dbReference>
<organism evidence="3 4">
    <name type="scientific">Rubroshorea leprosula</name>
    <dbReference type="NCBI Taxonomy" id="152421"/>
    <lineage>
        <taxon>Eukaryota</taxon>
        <taxon>Viridiplantae</taxon>
        <taxon>Streptophyta</taxon>
        <taxon>Embryophyta</taxon>
        <taxon>Tracheophyta</taxon>
        <taxon>Spermatophyta</taxon>
        <taxon>Magnoliopsida</taxon>
        <taxon>eudicotyledons</taxon>
        <taxon>Gunneridae</taxon>
        <taxon>Pentapetalae</taxon>
        <taxon>rosids</taxon>
        <taxon>malvids</taxon>
        <taxon>Malvales</taxon>
        <taxon>Dipterocarpaceae</taxon>
        <taxon>Rubroshorea</taxon>
    </lineage>
</organism>
<evidence type="ECO:0000313" key="4">
    <source>
        <dbReference type="Proteomes" id="UP001054252"/>
    </source>
</evidence>
<evidence type="ECO:0000259" key="2">
    <source>
        <dbReference type="Pfam" id="PF13966"/>
    </source>
</evidence>
<keyword evidence="4" id="KW-1185">Reference proteome</keyword>
<sequence>MKSKESMLQQKSRKTWLTLGDANTSFFHKCVKGRWRRNEMTSIQIKGTQIVSASRMKEEIASFFEDIFREEQWDRPKLEGVSFKQISQLENDHLVGAFSEEEIDAAVRECDSSKAPGPDGFNFGFVKNVWELIREDAIRFLHDFHKNGKLVRGLNTSFIVLVPKVDNPQKIEEYRPISLIGVMCKILAKLLANRLKVVLDGIVGEQQMAFIRGRQLMDGVVVANEVIDDVKKKRKETFLFKIDFEKAYDKKVSMDWSQLHLRKGYWTEQRWGAEVGSRGFKVSHLQYADDTILFATAKEENVWAMKGVLRAFELVSNLKINFNKSHLIGIHVQEGWLNKMSWVLCCKVGVFPFKYLGIPIGGSSRKKAFWRPAIQSSCVLDVGVSHPKRIVMADKGLWKKVIAEKYGRVREPSFNWLRENINFGSSWWRDLSRLNDIDDEKKGWLVEGLELKLGEGVDISFWWDKWCGDGCLANKYPRLYLLSAGKDFKIPQMGVWLNDTWMWSLRWRRALFSWEEHQELELLKEINEITIVRGRPDQRIWIHSTDGSYTTKSAYQLLAADHRNSQQGLAFPKAWNPLIPSKISAFSWQLLQGKIPTKDNLLKRGVVQDPGECRCELCGAGEENPSHLFVQCKVARDLWIACYKWWRIKTVTDKDCLRFFEQHSSMLKTVGLKQGWECIWFVVIWTIWLARNGKLFKGKEVDSGRLFELVQIRAFSWIKGKRSDSFFSIADWIQNPVNCLSFNRDSRRNLKRKLSEMEVEQ</sequence>
<dbReference type="InterPro" id="IPR000477">
    <property type="entry name" value="RT_dom"/>
</dbReference>
<dbReference type="Pfam" id="PF00078">
    <property type="entry name" value="RVT_1"/>
    <property type="match status" value="1"/>
</dbReference>
<dbReference type="PANTHER" id="PTHR31635">
    <property type="entry name" value="REVERSE TRANSCRIPTASE DOMAIN-CONTAINING PROTEIN-RELATED"/>
    <property type="match status" value="1"/>
</dbReference>
<name>A0AAV5MKT9_9ROSI</name>
<reference evidence="3 4" key="1">
    <citation type="journal article" date="2021" name="Commun. Biol.">
        <title>The genome of Shorea leprosula (Dipterocarpaceae) highlights the ecological relevance of drought in aseasonal tropical rainforests.</title>
        <authorList>
            <person name="Ng K.K.S."/>
            <person name="Kobayashi M.J."/>
            <person name="Fawcett J.A."/>
            <person name="Hatakeyama M."/>
            <person name="Paape T."/>
            <person name="Ng C.H."/>
            <person name="Ang C.C."/>
            <person name="Tnah L.H."/>
            <person name="Lee C.T."/>
            <person name="Nishiyama T."/>
            <person name="Sese J."/>
            <person name="O'Brien M.J."/>
            <person name="Copetti D."/>
            <person name="Mohd Noor M.I."/>
            <person name="Ong R.C."/>
            <person name="Putra M."/>
            <person name="Sireger I.Z."/>
            <person name="Indrioko S."/>
            <person name="Kosugi Y."/>
            <person name="Izuno A."/>
            <person name="Isagi Y."/>
            <person name="Lee S.L."/>
            <person name="Shimizu K.K."/>
        </authorList>
    </citation>
    <scope>NUCLEOTIDE SEQUENCE [LARGE SCALE GENOMIC DNA]</scope>
    <source>
        <strain evidence="3">214</strain>
    </source>
</reference>
<proteinExistence type="predicted"/>